<dbReference type="EC" id="1.6.2.4" evidence="12 13"/>
<dbReference type="PRINTS" id="PR00369">
    <property type="entry name" value="FLAVODOXIN"/>
</dbReference>
<evidence type="ECO:0000256" key="9">
    <source>
        <dbReference type="ARBA" id="ARBA00023002"/>
    </source>
</evidence>
<keyword evidence="9 12" id="KW-0560">Oxidoreductase</keyword>
<evidence type="ECO:0000256" key="11">
    <source>
        <dbReference type="ARBA" id="ARBA00053665"/>
    </source>
</evidence>
<dbReference type="InterPro" id="IPR023173">
    <property type="entry name" value="NADPH_Cyt_P450_Rdtase_alpha"/>
</dbReference>
<dbReference type="STRING" id="981085.W9QV13"/>
<dbReference type="EMBL" id="KE344207">
    <property type="protein sequence ID" value="EXB54742.1"/>
    <property type="molecule type" value="Genomic_DNA"/>
</dbReference>
<feature type="domain" description="FAD-binding FR-type" evidence="15">
    <location>
        <begin position="313"/>
        <end position="560"/>
    </location>
</feature>
<keyword evidence="8 12" id="KW-1133">Transmembrane helix</keyword>
<feature type="binding site" evidence="12">
    <location>
        <position position="241"/>
    </location>
    <ligand>
        <name>FMN</name>
        <dbReference type="ChEBI" id="CHEBI:58210"/>
    </ligand>
</feature>
<feature type="domain" description="Flavodoxin-like" evidence="14">
    <location>
        <begin position="107"/>
        <end position="257"/>
    </location>
</feature>
<protein>
    <recommendedName>
        <fullName evidence="12 13">NADPH--cytochrome P450 reductase</fullName>
        <shortName evidence="12">CPR</shortName>
        <shortName evidence="12">P450R</shortName>
        <ecNumber evidence="12 13">1.6.2.4</ecNumber>
    </recommendedName>
</protein>
<organism evidence="16 17">
    <name type="scientific">Morus notabilis</name>
    <dbReference type="NCBI Taxonomy" id="981085"/>
    <lineage>
        <taxon>Eukaryota</taxon>
        <taxon>Viridiplantae</taxon>
        <taxon>Streptophyta</taxon>
        <taxon>Embryophyta</taxon>
        <taxon>Tracheophyta</taxon>
        <taxon>Spermatophyta</taxon>
        <taxon>Magnoliopsida</taxon>
        <taxon>eudicotyledons</taxon>
        <taxon>Gunneridae</taxon>
        <taxon>Pentapetalae</taxon>
        <taxon>rosids</taxon>
        <taxon>fabids</taxon>
        <taxon>Rosales</taxon>
        <taxon>Moraceae</taxon>
        <taxon>Moreae</taxon>
        <taxon>Morus</taxon>
    </lineage>
</organism>
<evidence type="ECO:0000256" key="6">
    <source>
        <dbReference type="ARBA" id="ARBA00022827"/>
    </source>
</evidence>
<evidence type="ECO:0000259" key="15">
    <source>
        <dbReference type="PROSITE" id="PS51384"/>
    </source>
</evidence>
<dbReference type="InterPro" id="IPR001433">
    <property type="entry name" value="OxRdtase_FAD/NAD-bd"/>
</dbReference>
<feature type="transmembrane region" description="Helical" evidence="12">
    <location>
        <begin position="54"/>
        <end position="74"/>
    </location>
</feature>
<dbReference type="SUPFAM" id="SSF52218">
    <property type="entry name" value="Flavoproteins"/>
    <property type="match status" value="1"/>
</dbReference>
<dbReference type="PIRSF" id="PIRSF000208">
    <property type="entry name" value="P450R"/>
    <property type="match status" value="1"/>
</dbReference>
<comment type="function">
    <text evidence="11">This enzyme is required for electron transfer from NADP to cytochrome P450 in microsomes. It can also provide electron transfer to heme oxygenase and cytochrome B5. Reduces a variety of substrates in vitro, such as cytochrome c, feericyanide and dichloroindophenol.</text>
</comment>
<dbReference type="PROSITE" id="PS51384">
    <property type="entry name" value="FAD_FR"/>
    <property type="match status" value="1"/>
</dbReference>
<dbReference type="GO" id="GO:0050661">
    <property type="term" value="F:NADP binding"/>
    <property type="evidence" value="ECO:0007669"/>
    <property type="project" value="UniProtKB-UniRule"/>
</dbReference>
<comment type="catalytic activity">
    <reaction evidence="12 13">
        <text>2 oxidized [cytochrome P450] + NADPH = 2 reduced [cytochrome P450] + NADP(+) + H(+)</text>
        <dbReference type="Rhea" id="RHEA:24040"/>
        <dbReference type="Rhea" id="RHEA-COMP:14627"/>
        <dbReference type="Rhea" id="RHEA-COMP:14628"/>
        <dbReference type="ChEBI" id="CHEBI:15378"/>
        <dbReference type="ChEBI" id="CHEBI:55376"/>
        <dbReference type="ChEBI" id="CHEBI:57783"/>
        <dbReference type="ChEBI" id="CHEBI:58349"/>
        <dbReference type="ChEBI" id="CHEBI:60344"/>
        <dbReference type="EC" id="1.6.2.4"/>
    </reaction>
</comment>
<dbReference type="KEGG" id="mnt:21396035"/>
<evidence type="ECO:0000256" key="5">
    <source>
        <dbReference type="ARBA" id="ARBA00022824"/>
    </source>
</evidence>
<feature type="binding site" evidence="12">
    <location>
        <begin position="168"/>
        <end position="171"/>
    </location>
    <ligand>
        <name>FMN</name>
        <dbReference type="ChEBI" id="CHEBI:58210"/>
    </ligand>
</feature>
<keyword evidence="7 12" id="KW-0521">NADP</keyword>
<dbReference type="Gene3D" id="3.40.50.80">
    <property type="entry name" value="Nucleotide-binding domain of ferredoxin-NADP reductase (FNR) module"/>
    <property type="match status" value="1"/>
</dbReference>
<evidence type="ECO:0000256" key="4">
    <source>
        <dbReference type="ARBA" id="ARBA00022692"/>
    </source>
</evidence>
<evidence type="ECO:0000256" key="1">
    <source>
        <dbReference type="ARBA" id="ARBA00004131"/>
    </source>
</evidence>
<dbReference type="GO" id="GO:0005829">
    <property type="term" value="C:cytosol"/>
    <property type="evidence" value="ECO:0007669"/>
    <property type="project" value="TreeGrafter"/>
</dbReference>
<feature type="binding site" evidence="12">
    <location>
        <position position="574"/>
    </location>
    <ligand>
        <name>NADP(+)</name>
        <dbReference type="ChEBI" id="CHEBI:58349"/>
    </ligand>
</feature>
<dbReference type="GO" id="GO:0050660">
    <property type="term" value="F:flavin adenine dinucleotide binding"/>
    <property type="evidence" value="ECO:0007669"/>
    <property type="project" value="UniProtKB-UniRule"/>
</dbReference>
<feature type="binding site" evidence="12">
    <location>
        <begin position="635"/>
        <end position="636"/>
    </location>
    <ligand>
        <name>NADP(+)</name>
        <dbReference type="ChEBI" id="CHEBI:58349"/>
    </ligand>
</feature>
<accession>W9QV13</accession>
<dbReference type="CDD" id="cd06204">
    <property type="entry name" value="CYPOR"/>
    <property type="match status" value="1"/>
</dbReference>
<dbReference type="HAMAP" id="MF_03212">
    <property type="entry name" value="NCPR"/>
    <property type="match status" value="1"/>
</dbReference>
<dbReference type="Proteomes" id="UP000030645">
    <property type="component" value="Unassembled WGS sequence"/>
</dbReference>
<evidence type="ECO:0000256" key="7">
    <source>
        <dbReference type="ARBA" id="ARBA00022857"/>
    </source>
</evidence>
<dbReference type="Pfam" id="PF00175">
    <property type="entry name" value="NAD_binding_1"/>
    <property type="match status" value="1"/>
</dbReference>
<dbReference type="GO" id="GO:0005789">
    <property type="term" value="C:endoplasmic reticulum membrane"/>
    <property type="evidence" value="ECO:0007669"/>
    <property type="project" value="UniProtKB-SubCell"/>
</dbReference>
<evidence type="ECO:0000256" key="2">
    <source>
        <dbReference type="ARBA" id="ARBA00022630"/>
    </source>
</evidence>
<feature type="binding site" evidence="12">
    <location>
        <begin position="527"/>
        <end position="530"/>
    </location>
    <ligand>
        <name>FAD</name>
        <dbReference type="ChEBI" id="CHEBI:57692"/>
    </ligand>
</feature>
<feature type="binding site" evidence="12">
    <location>
        <begin position="113"/>
        <end position="118"/>
    </location>
    <ligand>
        <name>FMN</name>
        <dbReference type="ChEBI" id="CHEBI:58210"/>
    </ligand>
</feature>
<evidence type="ECO:0000313" key="17">
    <source>
        <dbReference type="Proteomes" id="UP000030645"/>
    </source>
</evidence>
<dbReference type="Pfam" id="PF00258">
    <property type="entry name" value="Flavodoxin_1"/>
    <property type="match status" value="1"/>
</dbReference>
<dbReference type="PRINTS" id="PR00371">
    <property type="entry name" value="FPNCR"/>
</dbReference>
<feature type="binding site" evidence="12">
    <location>
        <position position="677"/>
    </location>
    <ligand>
        <name>NADP(+)</name>
        <dbReference type="ChEBI" id="CHEBI:58349"/>
    </ligand>
</feature>
<keyword evidence="4 12" id="KW-0812">Transmembrane</keyword>
<comment type="subcellular location">
    <subcellularLocation>
        <location evidence="1 12">Endoplasmic reticulum membrane</location>
        <topology evidence="1 12">Single-pass membrane protein</topology>
        <orientation evidence="1 12">Cytoplasmic side</orientation>
    </subcellularLocation>
</comment>
<keyword evidence="3 12" id="KW-0288">FMN</keyword>
<dbReference type="Gene3D" id="3.40.50.360">
    <property type="match status" value="1"/>
</dbReference>
<dbReference type="Pfam" id="PF00667">
    <property type="entry name" value="FAD_binding_1"/>
    <property type="match status" value="1"/>
</dbReference>
<keyword evidence="10 12" id="KW-0472">Membrane</keyword>
<feature type="binding site" evidence="12">
    <location>
        <begin position="493"/>
        <end position="496"/>
    </location>
    <ligand>
        <name>FAD</name>
        <dbReference type="ChEBI" id="CHEBI:57692"/>
    </ligand>
</feature>
<dbReference type="InterPro" id="IPR003097">
    <property type="entry name" value="CysJ-like_FAD-binding"/>
</dbReference>
<dbReference type="SUPFAM" id="SSF52343">
    <property type="entry name" value="Ferredoxin reductase-like, C-terminal NADP-linked domain"/>
    <property type="match status" value="1"/>
</dbReference>
<feature type="binding site" evidence="12">
    <location>
        <begin position="206"/>
        <end position="215"/>
    </location>
    <ligand>
        <name>FMN</name>
        <dbReference type="ChEBI" id="CHEBI:58210"/>
    </ligand>
</feature>
<dbReference type="InterPro" id="IPR023208">
    <property type="entry name" value="P450R"/>
</dbReference>
<dbReference type="InterPro" id="IPR008254">
    <property type="entry name" value="Flavodoxin/NO_synth"/>
</dbReference>
<dbReference type="Gene3D" id="1.20.990.10">
    <property type="entry name" value="NADPH-cytochrome p450 Reductase, Chain A, domain 3"/>
    <property type="match status" value="1"/>
</dbReference>
<dbReference type="FunFam" id="3.40.50.360:FF:000023">
    <property type="entry name" value="NADPH--cytochrome P450 reductase"/>
    <property type="match status" value="1"/>
</dbReference>
<evidence type="ECO:0000256" key="3">
    <source>
        <dbReference type="ARBA" id="ARBA00022643"/>
    </source>
</evidence>
<comment type="similarity">
    <text evidence="12 13">In the C-terminal section; belongs to the flavoprotein pyridine nucleotide cytochrome reductase family.</text>
</comment>
<keyword evidence="6 12" id="KW-0274">FAD</keyword>
<evidence type="ECO:0000256" key="8">
    <source>
        <dbReference type="ARBA" id="ARBA00022989"/>
    </source>
</evidence>
<evidence type="ECO:0000313" key="16">
    <source>
        <dbReference type="EMBL" id="EXB54742.1"/>
    </source>
</evidence>
<feature type="binding site" evidence="12">
    <location>
        <position position="333"/>
    </location>
    <ligand>
        <name>NADP(+)</name>
        <dbReference type="ChEBI" id="CHEBI:58349"/>
    </ligand>
</feature>
<comment type="similarity">
    <text evidence="12">Belongs to the NADPH--cytochrome P450 reductase family.</text>
</comment>
<comment type="similarity">
    <text evidence="12">In the N-terminal section; belongs to the flavodoxin family.</text>
</comment>
<dbReference type="InterPro" id="IPR029039">
    <property type="entry name" value="Flavoprotein-like_sf"/>
</dbReference>
<dbReference type="InterPro" id="IPR039261">
    <property type="entry name" value="FNR_nucleotide-bd"/>
</dbReference>
<dbReference type="GO" id="GO:0003958">
    <property type="term" value="F:NADPH-hemoprotein reductase activity"/>
    <property type="evidence" value="ECO:0007669"/>
    <property type="project" value="UniProtKB-UniRule"/>
</dbReference>
<evidence type="ECO:0000259" key="14">
    <source>
        <dbReference type="PROSITE" id="PS50902"/>
    </source>
</evidence>
<dbReference type="AlphaFoldDB" id="W9QV13"/>
<name>W9QV13_9ROSA</name>
<feature type="binding site" evidence="12">
    <location>
        <position position="715"/>
    </location>
    <ligand>
        <name>FAD</name>
        <dbReference type="ChEBI" id="CHEBI:57692"/>
    </ligand>
</feature>
<dbReference type="InterPro" id="IPR017927">
    <property type="entry name" value="FAD-bd_FR_type"/>
</dbReference>
<comment type="cofactor">
    <cofactor evidence="12">
        <name>FMN</name>
        <dbReference type="ChEBI" id="CHEBI:58210"/>
    </cofactor>
    <text evidence="12">Binds 1 FMN per monomer.</text>
</comment>
<keyword evidence="5 12" id="KW-0256">Endoplasmic reticulum</keyword>
<dbReference type="FunFam" id="1.20.990.10:FF:000003">
    <property type="entry name" value="NADPH--cytochrome P450 reductase"/>
    <property type="match status" value="1"/>
</dbReference>
<dbReference type="OrthoDB" id="1856718at2759"/>
<feature type="binding site" evidence="12">
    <location>
        <begin position="641"/>
        <end position="645"/>
    </location>
    <ligand>
        <name>NADP(+)</name>
        <dbReference type="ChEBI" id="CHEBI:58349"/>
    </ligand>
</feature>
<dbReference type="eggNOG" id="KOG1158">
    <property type="taxonomic scope" value="Eukaryota"/>
</dbReference>
<dbReference type="InterPro" id="IPR017938">
    <property type="entry name" value="Riboflavin_synthase-like_b-brl"/>
</dbReference>
<dbReference type="InterPro" id="IPR001709">
    <property type="entry name" value="Flavoprot_Pyr_Nucl_cyt_Rdtase"/>
</dbReference>
<sequence>MDSSSSSSSMKLSPLDLMTAIIKGAKVDPSNASAESAGGAAAEVASLILENRELVTILTTSFAVLIGCFVVLMWRRSGSQKPKAVELLKPLVVKEPEIEVDDGKKKVTIFFGTQTGTAEGFAKALADEAKARYEKAVFKVVDLDDYAADDDEYEEKLKKESLAFFFLATYGDGEPTDNAARFYKWFSEGKERGEWLQNLQYGVFGLGNRQYEHFNKVAKVVDDNLTEQGAKRLVPVGLGDDDQCIEDDFTAWRELVWPELDQLLRDEDDTTTVSTPYTAAVLEYRVEFHDPVDASLEKKSWANANGHAVIDAQHPCRANVAVRRELHTPESDRSCTHLEFDIAGSGLSYETGDHVGVYCENLTEVVEEALNLLGLSPETYFSVHTDKEDGTPISGSSLPPLFPPCTIRTALAQYADLLSFPKKSSLLALAAHASNPAEADRLRHLASPAGKDEYAQWVVASQRSLLEVMAEFPSAKPPLGVFFAAVAPRLQPRFYSISSSPSMAPSRIHVTCALVYEKTPTGRIHKGVCSTWMKNAVPAEKSDDCSWAPVFVRQSNFKLPADTKVPIIMIGPGTGLAPFRGFLQERLALKESGTDLGPSILFFGCRNRRMDYIYEEELANFVETGALSELVVAFSREGPTKEYVQHKMMQKAADIWDMISQGAYIYVCGDAKGMAKDVHRTLHTIAQEQGSLDSSKAESMVKNLQMNGRYLRDVW</sequence>
<comment type="caution">
    <text evidence="12">Lacks conserved residue(s) required for the propagation of feature annotation.</text>
</comment>
<evidence type="ECO:0000256" key="13">
    <source>
        <dbReference type="PIRNR" id="PIRNR000208"/>
    </source>
</evidence>
<dbReference type="Gene3D" id="2.40.30.10">
    <property type="entry name" value="Translation factors"/>
    <property type="match status" value="1"/>
</dbReference>
<keyword evidence="17" id="KW-1185">Reference proteome</keyword>
<dbReference type="GO" id="GO:0010181">
    <property type="term" value="F:FMN binding"/>
    <property type="evidence" value="ECO:0007669"/>
    <property type="project" value="UniProtKB-UniRule"/>
</dbReference>
<dbReference type="PROSITE" id="PS50902">
    <property type="entry name" value="FLAVODOXIN_LIKE"/>
    <property type="match status" value="1"/>
</dbReference>
<dbReference type="FunFam" id="3.40.50.80:FF:000001">
    <property type="entry name" value="NADPH--cytochrome P450 reductase 1"/>
    <property type="match status" value="1"/>
</dbReference>
<keyword evidence="2 12" id="KW-0285">Flavoprotein</keyword>
<gene>
    <name evidence="16" type="ORF">L484_012842</name>
</gene>
<proteinExistence type="inferred from homology"/>
<comment type="cofactor">
    <cofactor evidence="12">
        <name>FAD</name>
        <dbReference type="ChEBI" id="CHEBI:57692"/>
    </cofactor>
    <text evidence="12">Binds 1 FAD per monomer.</text>
</comment>
<dbReference type="PANTHER" id="PTHR19384">
    <property type="entry name" value="NITRIC OXIDE SYNTHASE-RELATED"/>
    <property type="match status" value="1"/>
</dbReference>
<dbReference type="SUPFAM" id="SSF63380">
    <property type="entry name" value="Riboflavin synthase domain-like"/>
    <property type="match status" value="1"/>
</dbReference>
<dbReference type="PANTHER" id="PTHR19384:SF17">
    <property type="entry name" value="NADPH--CYTOCHROME P450 REDUCTASE"/>
    <property type="match status" value="1"/>
</dbReference>
<feature type="binding site" evidence="12">
    <location>
        <begin position="511"/>
        <end position="513"/>
    </location>
    <ligand>
        <name>FAD</name>
        <dbReference type="ChEBI" id="CHEBI:57692"/>
    </ligand>
</feature>
<evidence type="ECO:0000256" key="10">
    <source>
        <dbReference type="ARBA" id="ARBA00023136"/>
    </source>
</evidence>
<evidence type="ECO:0000256" key="12">
    <source>
        <dbReference type="HAMAP-Rule" id="MF_03212"/>
    </source>
</evidence>
<reference evidence="17" key="1">
    <citation type="submission" date="2013-01" db="EMBL/GenBank/DDBJ databases">
        <title>Draft Genome Sequence of a Mulberry Tree, Morus notabilis C.K. Schneid.</title>
        <authorList>
            <person name="He N."/>
            <person name="Zhao S."/>
        </authorList>
    </citation>
    <scope>NUCLEOTIDE SEQUENCE</scope>
</reference>
<dbReference type="InterPro" id="IPR001094">
    <property type="entry name" value="Flavdoxin-like"/>
</dbReference>